<dbReference type="Proteomes" id="UP000576368">
    <property type="component" value="Unassembled WGS sequence"/>
</dbReference>
<reference evidence="1 2" key="1">
    <citation type="submission" date="2020-03" db="EMBL/GenBank/DDBJ databases">
        <title>Genomic Encyclopedia of Type Strains, Phase IV (KMG-IV): sequencing the most valuable type-strain genomes for metagenomic binning, comparative biology and taxonomic classification.</title>
        <authorList>
            <person name="Goeker M."/>
        </authorList>
    </citation>
    <scope>NUCLEOTIDE SEQUENCE [LARGE SCALE GENOMIC DNA]</scope>
    <source>
        <strain evidence="1 2">DSM 105722</strain>
    </source>
</reference>
<evidence type="ECO:0000313" key="2">
    <source>
        <dbReference type="Proteomes" id="UP000576368"/>
    </source>
</evidence>
<accession>A0A7X5YBS0</accession>
<protein>
    <submittedName>
        <fullName evidence="1">Uncharacterized protein</fullName>
    </submittedName>
</protein>
<sequence length="35" mass="3947">MESMLTTAGSVYLEWMQGAMARTQMPRAPMKTRPS</sequence>
<gene>
    <name evidence="1" type="ORF">GGR15_001444</name>
</gene>
<name>A0A7X5YBS0_9BACT</name>
<comment type="caution">
    <text evidence="1">The sequence shown here is derived from an EMBL/GenBank/DDBJ whole genome shotgun (WGS) entry which is preliminary data.</text>
</comment>
<proteinExistence type="predicted"/>
<dbReference type="AlphaFoldDB" id="A0A7X5YBS0"/>
<dbReference type="EMBL" id="JAATLI010000004">
    <property type="protein sequence ID" value="NJC17829.1"/>
    <property type="molecule type" value="Genomic_DNA"/>
</dbReference>
<organism evidence="1 2">
    <name type="scientific">Butyricimonas paravirosa</name>
    <dbReference type="NCBI Taxonomy" id="1472417"/>
    <lineage>
        <taxon>Bacteria</taxon>
        <taxon>Pseudomonadati</taxon>
        <taxon>Bacteroidota</taxon>
        <taxon>Bacteroidia</taxon>
        <taxon>Bacteroidales</taxon>
        <taxon>Odoribacteraceae</taxon>
        <taxon>Butyricimonas</taxon>
    </lineage>
</organism>
<evidence type="ECO:0000313" key="1">
    <source>
        <dbReference type="EMBL" id="NJC17829.1"/>
    </source>
</evidence>